<proteinExistence type="predicted"/>
<gene>
    <name evidence="3" type="ORF">DFH94DRAFT_690505</name>
</gene>
<feature type="transmembrane region" description="Helical" evidence="2">
    <location>
        <begin position="170"/>
        <end position="189"/>
    </location>
</feature>
<keyword evidence="2" id="KW-0812">Transmembrane</keyword>
<dbReference type="AlphaFoldDB" id="A0A9P5TBU7"/>
<dbReference type="Proteomes" id="UP000759537">
    <property type="component" value="Unassembled WGS sequence"/>
</dbReference>
<organism evidence="3 4">
    <name type="scientific">Russula ochroleuca</name>
    <dbReference type="NCBI Taxonomy" id="152965"/>
    <lineage>
        <taxon>Eukaryota</taxon>
        <taxon>Fungi</taxon>
        <taxon>Dikarya</taxon>
        <taxon>Basidiomycota</taxon>
        <taxon>Agaricomycotina</taxon>
        <taxon>Agaricomycetes</taxon>
        <taxon>Russulales</taxon>
        <taxon>Russulaceae</taxon>
        <taxon>Russula</taxon>
    </lineage>
</organism>
<protein>
    <submittedName>
        <fullName evidence="3">Uncharacterized protein</fullName>
    </submittedName>
</protein>
<comment type="caution">
    <text evidence="3">The sequence shown here is derived from an EMBL/GenBank/DDBJ whole genome shotgun (WGS) entry which is preliminary data.</text>
</comment>
<feature type="transmembrane region" description="Helical" evidence="2">
    <location>
        <begin position="201"/>
        <end position="222"/>
    </location>
</feature>
<reference evidence="3" key="2">
    <citation type="journal article" date="2020" name="Nat. Commun.">
        <title>Large-scale genome sequencing of mycorrhizal fungi provides insights into the early evolution of symbiotic traits.</title>
        <authorList>
            <person name="Miyauchi S."/>
            <person name="Kiss E."/>
            <person name="Kuo A."/>
            <person name="Drula E."/>
            <person name="Kohler A."/>
            <person name="Sanchez-Garcia M."/>
            <person name="Morin E."/>
            <person name="Andreopoulos B."/>
            <person name="Barry K.W."/>
            <person name="Bonito G."/>
            <person name="Buee M."/>
            <person name="Carver A."/>
            <person name="Chen C."/>
            <person name="Cichocki N."/>
            <person name="Clum A."/>
            <person name="Culley D."/>
            <person name="Crous P.W."/>
            <person name="Fauchery L."/>
            <person name="Girlanda M."/>
            <person name="Hayes R.D."/>
            <person name="Keri Z."/>
            <person name="LaButti K."/>
            <person name="Lipzen A."/>
            <person name="Lombard V."/>
            <person name="Magnuson J."/>
            <person name="Maillard F."/>
            <person name="Murat C."/>
            <person name="Nolan M."/>
            <person name="Ohm R.A."/>
            <person name="Pangilinan J."/>
            <person name="Pereira M.F."/>
            <person name="Perotto S."/>
            <person name="Peter M."/>
            <person name="Pfister S."/>
            <person name="Riley R."/>
            <person name="Sitrit Y."/>
            <person name="Stielow J.B."/>
            <person name="Szollosi G."/>
            <person name="Zifcakova L."/>
            <person name="Stursova M."/>
            <person name="Spatafora J.W."/>
            <person name="Tedersoo L."/>
            <person name="Vaario L.M."/>
            <person name="Yamada A."/>
            <person name="Yan M."/>
            <person name="Wang P."/>
            <person name="Xu J."/>
            <person name="Bruns T."/>
            <person name="Baldrian P."/>
            <person name="Vilgalys R."/>
            <person name="Dunand C."/>
            <person name="Henrissat B."/>
            <person name="Grigoriev I.V."/>
            <person name="Hibbett D."/>
            <person name="Nagy L.G."/>
            <person name="Martin F.M."/>
        </authorList>
    </citation>
    <scope>NUCLEOTIDE SEQUENCE</scope>
    <source>
        <strain evidence="3">Prilba</strain>
    </source>
</reference>
<evidence type="ECO:0000256" key="2">
    <source>
        <dbReference type="SAM" id="Phobius"/>
    </source>
</evidence>
<dbReference type="EMBL" id="WHVB01000004">
    <property type="protein sequence ID" value="KAF8484009.1"/>
    <property type="molecule type" value="Genomic_DNA"/>
</dbReference>
<evidence type="ECO:0000256" key="1">
    <source>
        <dbReference type="SAM" id="MobiDB-lite"/>
    </source>
</evidence>
<evidence type="ECO:0000313" key="3">
    <source>
        <dbReference type="EMBL" id="KAF8484009.1"/>
    </source>
</evidence>
<feature type="region of interest" description="Disordered" evidence="1">
    <location>
        <begin position="348"/>
        <end position="443"/>
    </location>
</feature>
<feature type="transmembrane region" description="Helical" evidence="2">
    <location>
        <begin position="49"/>
        <end position="73"/>
    </location>
</feature>
<name>A0A9P5TBU7_9AGAM</name>
<feature type="transmembrane region" description="Helical" evidence="2">
    <location>
        <begin position="253"/>
        <end position="271"/>
    </location>
</feature>
<feature type="compositionally biased region" description="Pro residues" evidence="1">
    <location>
        <begin position="396"/>
        <end position="407"/>
    </location>
</feature>
<feature type="transmembrane region" description="Helical" evidence="2">
    <location>
        <begin position="6"/>
        <end position="28"/>
    </location>
</feature>
<keyword evidence="2" id="KW-0472">Membrane</keyword>
<keyword evidence="4" id="KW-1185">Reference proteome</keyword>
<dbReference type="OrthoDB" id="2384193at2759"/>
<accession>A0A9P5TBU7</accession>
<evidence type="ECO:0000313" key="4">
    <source>
        <dbReference type="Proteomes" id="UP000759537"/>
    </source>
</evidence>
<keyword evidence="2" id="KW-1133">Transmembrane helix</keyword>
<sequence length="486" mass="54982">MSHSTPATYLVWSLLSVLLGIFLIYHLWCFDRFRCLKWHQGTQGAFKRVMIYSYLLSVPLIMTYSVGFCVIKYREGFIVYPGHGVIPNPYQLWSPRHRSAITPLYLCLAVSWSLEMVTHLEGKGAMPVSSIRPFFSILTRARTAELCFWLFVVKAGPTQRDWFSSLYFKMWMIGSGIAILYMPFVTIFTRDDPLKCEAYTFLAGSLGSLSITLWFLPVLHLFTPFLSGLRRDGADMNTIIRLTKFHELNSIRIVFRLLFAVPLCLLSIDGIRPHPHVNESVFASEFLSMLAGFSVIVSSGITLVIFFPRSIETEIAAHDAGARTRGIFSSRHHLTLISQEQELCGTYVYDPEDTPVDSDAASPSSLYNKPTSFPSSLSPSREDILVPAYSPQQSPILPPPTAQPLPTEPIRLTPNRRRPSLDLPPPTRKSQQQQQQQQQPASDFAERFNNPATSVSRLAKQSFRPSIAMTDLFIRTNLDLNGRSRF</sequence>
<feature type="transmembrane region" description="Helical" evidence="2">
    <location>
        <begin position="286"/>
        <end position="307"/>
    </location>
</feature>
<reference evidence="3" key="1">
    <citation type="submission" date="2019-10" db="EMBL/GenBank/DDBJ databases">
        <authorList>
            <consortium name="DOE Joint Genome Institute"/>
            <person name="Kuo A."/>
            <person name="Miyauchi S."/>
            <person name="Kiss E."/>
            <person name="Drula E."/>
            <person name="Kohler A."/>
            <person name="Sanchez-Garcia M."/>
            <person name="Andreopoulos B."/>
            <person name="Barry K.W."/>
            <person name="Bonito G."/>
            <person name="Buee M."/>
            <person name="Carver A."/>
            <person name="Chen C."/>
            <person name="Cichocki N."/>
            <person name="Clum A."/>
            <person name="Culley D."/>
            <person name="Crous P.W."/>
            <person name="Fauchery L."/>
            <person name="Girlanda M."/>
            <person name="Hayes R."/>
            <person name="Keri Z."/>
            <person name="LaButti K."/>
            <person name="Lipzen A."/>
            <person name="Lombard V."/>
            <person name="Magnuson J."/>
            <person name="Maillard F."/>
            <person name="Morin E."/>
            <person name="Murat C."/>
            <person name="Nolan M."/>
            <person name="Ohm R."/>
            <person name="Pangilinan J."/>
            <person name="Pereira M."/>
            <person name="Perotto S."/>
            <person name="Peter M."/>
            <person name="Riley R."/>
            <person name="Sitrit Y."/>
            <person name="Stielow B."/>
            <person name="Szollosi G."/>
            <person name="Zifcakova L."/>
            <person name="Stursova M."/>
            <person name="Spatafora J.W."/>
            <person name="Tedersoo L."/>
            <person name="Vaario L.-M."/>
            <person name="Yamada A."/>
            <person name="Yan M."/>
            <person name="Wang P."/>
            <person name="Xu J."/>
            <person name="Bruns T."/>
            <person name="Baldrian P."/>
            <person name="Vilgalys R."/>
            <person name="Henrissat B."/>
            <person name="Grigoriev I.V."/>
            <person name="Hibbett D."/>
            <person name="Nagy L.G."/>
            <person name="Martin F.M."/>
        </authorList>
    </citation>
    <scope>NUCLEOTIDE SEQUENCE</scope>
    <source>
        <strain evidence="3">Prilba</strain>
    </source>
</reference>
<feature type="compositionally biased region" description="Polar residues" evidence="1">
    <location>
        <begin position="361"/>
        <end position="379"/>
    </location>
</feature>